<dbReference type="PANTHER" id="PTHR11404:SF6">
    <property type="entry name" value="SUPEROXIDE DISMUTASE [MN], MITOCHONDRIAL"/>
    <property type="match status" value="1"/>
</dbReference>
<reference evidence="6 7" key="1">
    <citation type="journal article" date="2012" name="PLoS ONE">
        <title>The purine-utilizing bacterium Clostridium acidurici 9a: a genome-guided metabolic reconsideration.</title>
        <authorList>
            <person name="Hartwich K."/>
            <person name="Poehlein A."/>
            <person name="Daniel R."/>
        </authorList>
    </citation>
    <scope>NUCLEOTIDE SEQUENCE [LARGE SCALE GENOMIC DNA]</scope>
    <source>
        <strain evidence="7">ATCC 7906 / DSM 604 / BCRC 14475 / CIP 104303 / KCTC 5404 / NCIMB 10678 / 9a</strain>
    </source>
</reference>
<dbReference type="Gene3D" id="3.55.40.20">
    <property type="entry name" value="Iron/manganese superoxide dismutase, C-terminal domain"/>
    <property type="match status" value="1"/>
</dbReference>
<sequence>MKNSSKNTINIKQFNFNNVKGISRNQLDQHYELYKGYVRNINKIWDILDQTPEFNDSNPTYSPLRCLRLGETYALDGVKLHELYFENLNSNYNRPFGPIVDLIIRDFYSFERWENLFKQTGLAMRGWVVLAIDHIDKRLHIYGQDEHDKGSIWMAHPLLVLDVYEHAYMIDFGIDRKKYIDIFMENIDWNIVNQRLEMFMLKHSNNNHNMSNYYCNYNYDPYMYYYDYR</sequence>
<evidence type="ECO:0000313" key="7">
    <source>
        <dbReference type="Proteomes" id="UP000006094"/>
    </source>
</evidence>
<dbReference type="GO" id="GO:0004784">
    <property type="term" value="F:superoxide dismutase activity"/>
    <property type="evidence" value="ECO:0007669"/>
    <property type="project" value="UniProtKB-EC"/>
</dbReference>
<dbReference type="InterPro" id="IPR036324">
    <property type="entry name" value="Mn/Fe_SOD_N_sf"/>
</dbReference>
<comment type="similarity">
    <text evidence="1">Belongs to the iron/manganese superoxide dismutase family.</text>
</comment>
<protein>
    <recommendedName>
        <fullName evidence="2">superoxide dismutase</fullName>
        <ecNumber evidence="2">1.15.1.1</ecNumber>
    </recommendedName>
</protein>
<name>K0AYP0_GOTA9</name>
<dbReference type="HOGENOM" id="CLU_031625_2_2_9"/>
<dbReference type="OrthoDB" id="9803125at2"/>
<dbReference type="RefSeq" id="WP_014967511.1">
    <property type="nucleotide sequence ID" value="NC_018664.1"/>
</dbReference>
<dbReference type="AlphaFoldDB" id="K0AYP0"/>
<dbReference type="Pfam" id="PF02777">
    <property type="entry name" value="Sod_Fe_C"/>
    <property type="match status" value="1"/>
</dbReference>
<dbReference type="PATRIC" id="fig|1128398.3.peg.1386"/>
<dbReference type="EMBL" id="CP003326">
    <property type="protein sequence ID" value="AFS78374.1"/>
    <property type="molecule type" value="Genomic_DNA"/>
</dbReference>
<dbReference type="KEGG" id="cad:Curi_c13640"/>
<gene>
    <name evidence="6" type="primary">sodB</name>
    <name evidence="6" type="ordered locus">Curi_c13640</name>
</gene>
<evidence type="ECO:0000259" key="5">
    <source>
        <dbReference type="Pfam" id="PF02777"/>
    </source>
</evidence>
<evidence type="ECO:0000256" key="3">
    <source>
        <dbReference type="ARBA" id="ARBA00022723"/>
    </source>
</evidence>
<dbReference type="SUPFAM" id="SSF46609">
    <property type="entry name" value="Fe,Mn superoxide dismutase (SOD), N-terminal domain"/>
    <property type="match status" value="1"/>
</dbReference>
<dbReference type="GO" id="GO:0046872">
    <property type="term" value="F:metal ion binding"/>
    <property type="evidence" value="ECO:0007669"/>
    <property type="project" value="UniProtKB-KW"/>
</dbReference>
<organism evidence="6 7">
    <name type="scientific">Gottschalkia acidurici (strain ATCC 7906 / DSM 604 / BCRC 14475 / CIP 104303 / KCTC 5404 / NCIMB 10678 / 9a)</name>
    <name type="common">Clostridium acidurici</name>
    <dbReference type="NCBI Taxonomy" id="1128398"/>
    <lineage>
        <taxon>Bacteria</taxon>
        <taxon>Bacillati</taxon>
        <taxon>Bacillota</taxon>
        <taxon>Tissierellia</taxon>
        <taxon>Tissierellales</taxon>
        <taxon>Gottschalkiaceae</taxon>
        <taxon>Gottschalkia</taxon>
    </lineage>
</organism>
<keyword evidence="4 6" id="KW-0560">Oxidoreductase</keyword>
<accession>K0AYP0</accession>
<evidence type="ECO:0000256" key="1">
    <source>
        <dbReference type="ARBA" id="ARBA00008714"/>
    </source>
</evidence>
<dbReference type="EC" id="1.15.1.1" evidence="2"/>
<evidence type="ECO:0000313" key="6">
    <source>
        <dbReference type="EMBL" id="AFS78374.1"/>
    </source>
</evidence>
<dbReference type="InterPro" id="IPR036314">
    <property type="entry name" value="SOD_C_sf"/>
</dbReference>
<dbReference type="SUPFAM" id="SSF54719">
    <property type="entry name" value="Fe,Mn superoxide dismutase (SOD), C-terminal domain"/>
    <property type="match status" value="1"/>
</dbReference>
<keyword evidence="3" id="KW-0479">Metal-binding</keyword>
<proteinExistence type="inferred from homology"/>
<dbReference type="eggNOG" id="COG0605">
    <property type="taxonomic scope" value="Bacteria"/>
</dbReference>
<evidence type="ECO:0000256" key="2">
    <source>
        <dbReference type="ARBA" id="ARBA00012682"/>
    </source>
</evidence>
<keyword evidence="7" id="KW-1185">Reference proteome</keyword>
<dbReference type="STRING" id="1128398.Curi_c13640"/>
<feature type="domain" description="Manganese/iron superoxide dismutase C-terminal" evidence="5">
    <location>
        <begin position="98"/>
        <end position="195"/>
    </location>
</feature>
<dbReference type="Proteomes" id="UP000006094">
    <property type="component" value="Chromosome"/>
</dbReference>
<dbReference type="InterPro" id="IPR019832">
    <property type="entry name" value="Mn/Fe_SOD_C"/>
</dbReference>
<evidence type="ECO:0000256" key="4">
    <source>
        <dbReference type="ARBA" id="ARBA00023002"/>
    </source>
</evidence>
<dbReference type="InterPro" id="IPR050265">
    <property type="entry name" value="Fe/Mn_Superoxide_Dismutase"/>
</dbReference>
<dbReference type="PANTHER" id="PTHR11404">
    <property type="entry name" value="SUPEROXIDE DISMUTASE 2"/>
    <property type="match status" value="1"/>
</dbReference>